<gene>
    <name evidence="2" type="ORF">KY290_038112</name>
</gene>
<accession>A0ABQ7TXH3</accession>
<evidence type="ECO:0000313" key="3">
    <source>
        <dbReference type="Proteomes" id="UP000826656"/>
    </source>
</evidence>
<dbReference type="Proteomes" id="UP000826656">
    <property type="component" value="Unassembled WGS sequence"/>
</dbReference>
<evidence type="ECO:0000313" key="2">
    <source>
        <dbReference type="EMBL" id="KAH0739407.1"/>
    </source>
</evidence>
<organism evidence="2 3">
    <name type="scientific">Solanum tuberosum</name>
    <name type="common">Potato</name>
    <dbReference type="NCBI Taxonomy" id="4113"/>
    <lineage>
        <taxon>Eukaryota</taxon>
        <taxon>Viridiplantae</taxon>
        <taxon>Streptophyta</taxon>
        <taxon>Embryophyta</taxon>
        <taxon>Tracheophyta</taxon>
        <taxon>Spermatophyta</taxon>
        <taxon>Magnoliopsida</taxon>
        <taxon>eudicotyledons</taxon>
        <taxon>Gunneridae</taxon>
        <taxon>Pentapetalae</taxon>
        <taxon>asterids</taxon>
        <taxon>lamiids</taxon>
        <taxon>Solanales</taxon>
        <taxon>Solanaceae</taxon>
        <taxon>Solanoideae</taxon>
        <taxon>Solaneae</taxon>
        <taxon>Solanum</taxon>
    </lineage>
</organism>
<protein>
    <submittedName>
        <fullName evidence="2">Uncharacterized protein</fullName>
    </submittedName>
</protein>
<name>A0ABQ7TXH3_SOLTU</name>
<feature type="compositionally biased region" description="Polar residues" evidence="1">
    <location>
        <begin position="17"/>
        <end position="27"/>
    </location>
</feature>
<dbReference type="EMBL" id="JAIVGD010000028">
    <property type="protein sequence ID" value="KAH0739407.1"/>
    <property type="molecule type" value="Genomic_DNA"/>
</dbReference>
<feature type="compositionally biased region" description="Basic and acidic residues" evidence="1">
    <location>
        <begin position="95"/>
        <end position="113"/>
    </location>
</feature>
<evidence type="ECO:0000256" key="1">
    <source>
        <dbReference type="SAM" id="MobiDB-lite"/>
    </source>
</evidence>
<sequence>MAKRGAERVWYPRPKQTRTNEVTTTNKFGALEGEREEESHKERDNDRKGGRVEEQVQETTQLRKGTKKEVNNTQNYAMEKDDPQSAIKDVVNVPDKSEQSVEGRNDKKKEANR</sequence>
<comment type="caution">
    <text evidence="2">The sequence shown here is derived from an EMBL/GenBank/DDBJ whole genome shotgun (WGS) entry which is preliminary data.</text>
</comment>
<feature type="region of interest" description="Disordered" evidence="1">
    <location>
        <begin position="1"/>
        <end position="113"/>
    </location>
</feature>
<feature type="compositionally biased region" description="Basic and acidic residues" evidence="1">
    <location>
        <begin position="37"/>
        <end position="54"/>
    </location>
</feature>
<reference evidence="2 3" key="1">
    <citation type="journal article" date="2021" name="bioRxiv">
        <title>Chromosome-scale and haplotype-resolved genome assembly of a tetraploid potato cultivar.</title>
        <authorList>
            <person name="Sun H."/>
            <person name="Jiao W.-B."/>
            <person name="Krause K."/>
            <person name="Campoy J.A."/>
            <person name="Goel M."/>
            <person name="Folz-Donahue K."/>
            <person name="Kukat C."/>
            <person name="Huettel B."/>
            <person name="Schneeberger K."/>
        </authorList>
    </citation>
    <scope>NUCLEOTIDE SEQUENCE [LARGE SCALE GENOMIC DNA]</scope>
    <source>
        <strain evidence="2">SolTubOtavaFocal</strain>
        <tissue evidence="2">Leaves</tissue>
    </source>
</reference>
<proteinExistence type="predicted"/>
<keyword evidence="3" id="KW-1185">Reference proteome</keyword>